<keyword evidence="1" id="KW-0472">Membrane</keyword>
<sequence length="213" mass="24133">MSLLIPQVSFLQRDRPFVANFDLYQLEFRRDRPFAVNLIFPDKVTTGDLSCKCRRDRPLVNFIFSKKCRRVALNSSSHKWIWIGTAIGAALLVMVLCISSYLLRRKLFSGRTLAIQSPETTSLGSLDLDLERDLETKRRGHGHGGGVRCRQWLGVGVEGRGGEREIGEKNGGSRIEEAEENQSDYWRFQFLSITEGYVLFVGGAFQHVGSTFL</sequence>
<evidence type="ECO:0000313" key="3">
    <source>
        <dbReference type="Proteomes" id="UP001054821"/>
    </source>
</evidence>
<proteinExistence type="predicted"/>
<comment type="caution">
    <text evidence="2">The sequence shown here is derived from an EMBL/GenBank/DDBJ whole genome shotgun (WGS) entry which is preliminary data.</text>
</comment>
<gene>
    <name evidence="2" type="ORF">L3X38_032675</name>
</gene>
<dbReference type="EMBL" id="JAJFAZ020000006">
    <property type="protein sequence ID" value="KAI5323603.1"/>
    <property type="molecule type" value="Genomic_DNA"/>
</dbReference>
<keyword evidence="1" id="KW-1133">Transmembrane helix</keyword>
<protein>
    <submittedName>
        <fullName evidence="2">Uncharacterized protein</fullName>
    </submittedName>
</protein>
<keyword evidence="1" id="KW-0812">Transmembrane</keyword>
<organism evidence="2 3">
    <name type="scientific">Prunus dulcis</name>
    <name type="common">Almond</name>
    <name type="synonym">Amygdalus dulcis</name>
    <dbReference type="NCBI Taxonomy" id="3755"/>
    <lineage>
        <taxon>Eukaryota</taxon>
        <taxon>Viridiplantae</taxon>
        <taxon>Streptophyta</taxon>
        <taxon>Embryophyta</taxon>
        <taxon>Tracheophyta</taxon>
        <taxon>Spermatophyta</taxon>
        <taxon>Magnoliopsida</taxon>
        <taxon>eudicotyledons</taxon>
        <taxon>Gunneridae</taxon>
        <taxon>Pentapetalae</taxon>
        <taxon>rosids</taxon>
        <taxon>fabids</taxon>
        <taxon>Rosales</taxon>
        <taxon>Rosaceae</taxon>
        <taxon>Amygdaloideae</taxon>
        <taxon>Amygdaleae</taxon>
        <taxon>Prunus</taxon>
    </lineage>
</organism>
<accession>A0AAD4YWV2</accession>
<evidence type="ECO:0000256" key="1">
    <source>
        <dbReference type="SAM" id="Phobius"/>
    </source>
</evidence>
<feature type="transmembrane region" description="Helical" evidence="1">
    <location>
        <begin position="80"/>
        <end position="103"/>
    </location>
</feature>
<dbReference type="Proteomes" id="UP001054821">
    <property type="component" value="Chromosome 6"/>
</dbReference>
<keyword evidence="3" id="KW-1185">Reference proteome</keyword>
<reference evidence="2 3" key="1">
    <citation type="journal article" date="2022" name="G3 (Bethesda)">
        <title>Whole-genome sequence and methylome profiling of the almond [Prunus dulcis (Mill.) D.A. Webb] cultivar 'Nonpareil'.</title>
        <authorList>
            <person name="D'Amico-Willman K.M."/>
            <person name="Ouma W.Z."/>
            <person name="Meulia T."/>
            <person name="Sideli G.M."/>
            <person name="Gradziel T.M."/>
            <person name="Fresnedo-Ramirez J."/>
        </authorList>
    </citation>
    <scope>NUCLEOTIDE SEQUENCE [LARGE SCALE GENOMIC DNA]</scope>
    <source>
        <strain evidence="2">Clone GOH B32 T37-40</strain>
    </source>
</reference>
<name>A0AAD4YWV2_PRUDU</name>
<evidence type="ECO:0000313" key="2">
    <source>
        <dbReference type="EMBL" id="KAI5323603.1"/>
    </source>
</evidence>
<dbReference type="AlphaFoldDB" id="A0AAD4YWV2"/>